<keyword evidence="2" id="KW-1277">Toxin-antitoxin system</keyword>
<dbReference type="Pfam" id="PF05016">
    <property type="entry name" value="ParE_toxin"/>
    <property type="match status" value="1"/>
</dbReference>
<dbReference type="PANTHER" id="PTHR33755">
    <property type="entry name" value="TOXIN PARE1-RELATED"/>
    <property type="match status" value="1"/>
</dbReference>
<accession>A0ABY4A1B9</accession>
<evidence type="ECO:0000256" key="2">
    <source>
        <dbReference type="ARBA" id="ARBA00022649"/>
    </source>
</evidence>
<dbReference type="InterPro" id="IPR051803">
    <property type="entry name" value="TA_system_RelE-like_toxin"/>
</dbReference>
<proteinExistence type="inferred from homology"/>
<evidence type="ECO:0000313" key="3">
    <source>
        <dbReference type="EMBL" id="UOD28547.1"/>
    </source>
</evidence>
<dbReference type="RefSeq" id="WP_243489697.1">
    <property type="nucleotide sequence ID" value="NZ_CP063361.1"/>
</dbReference>
<dbReference type="InterPro" id="IPR007712">
    <property type="entry name" value="RelE/ParE_toxin"/>
</dbReference>
<name>A0ABY4A1B9_9BURK</name>
<organism evidence="3 4">
    <name type="scientific">Massilia violaceinigra</name>
    <dbReference type="NCBI Taxonomy" id="2045208"/>
    <lineage>
        <taxon>Bacteria</taxon>
        <taxon>Pseudomonadati</taxon>
        <taxon>Pseudomonadota</taxon>
        <taxon>Betaproteobacteria</taxon>
        <taxon>Burkholderiales</taxon>
        <taxon>Oxalobacteraceae</taxon>
        <taxon>Telluria group</taxon>
        <taxon>Massilia</taxon>
    </lineage>
</organism>
<dbReference type="InterPro" id="IPR035093">
    <property type="entry name" value="RelE/ParE_toxin_dom_sf"/>
</dbReference>
<sequence>MHVVIWKKRAMRDLVRIGRFIAKDSPASARQVLGLIEDRVRTLATYPNLGHVGRKAGTLELVVHEHYVVIYRSVAARVEILNIKHTSRKWPPTR</sequence>
<comment type="similarity">
    <text evidence="1">Belongs to the RelE toxin family.</text>
</comment>
<dbReference type="PANTHER" id="PTHR33755:SF6">
    <property type="entry name" value="PLASMID STABILIZATION SYSTEM PROTEIN"/>
    <property type="match status" value="1"/>
</dbReference>
<dbReference type="Gene3D" id="3.30.2310.20">
    <property type="entry name" value="RelE-like"/>
    <property type="match status" value="1"/>
</dbReference>
<evidence type="ECO:0000256" key="1">
    <source>
        <dbReference type="ARBA" id="ARBA00006226"/>
    </source>
</evidence>
<keyword evidence="4" id="KW-1185">Reference proteome</keyword>
<reference evidence="3 4" key="1">
    <citation type="submission" date="2020-10" db="EMBL/GenBank/DDBJ databases">
        <title>Genome analysis of Massilia species.</title>
        <authorList>
            <person name="Jung D.-H."/>
        </authorList>
    </citation>
    <scope>NUCLEOTIDE SEQUENCE [LARGE SCALE GENOMIC DNA]</scope>
    <source>
        <strain evidence="4">sipir</strain>
    </source>
</reference>
<dbReference type="EMBL" id="CP063361">
    <property type="protein sequence ID" value="UOD28547.1"/>
    <property type="molecule type" value="Genomic_DNA"/>
</dbReference>
<dbReference type="Proteomes" id="UP000831532">
    <property type="component" value="Chromosome"/>
</dbReference>
<gene>
    <name evidence="3" type="ORF">INH39_24315</name>
</gene>
<protein>
    <submittedName>
        <fullName evidence="3">Type II toxin-antitoxin system RelE/ParE family toxin</fullName>
    </submittedName>
</protein>
<evidence type="ECO:0000313" key="4">
    <source>
        <dbReference type="Proteomes" id="UP000831532"/>
    </source>
</evidence>